<evidence type="ECO:0000313" key="2">
    <source>
        <dbReference type="Proteomes" id="UP000314294"/>
    </source>
</evidence>
<name>A0A4Z2F946_9TELE</name>
<protein>
    <submittedName>
        <fullName evidence="1">Uncharacterized protein</fullName>
    </submittedName>
</protein>
<sequence length="180" mass="18603">MKATTRSADIGEAWRPAAASRGATCRGMEHWAALSTNNSLHVSLRRDTWSVICRSGKKGMFLAHSTALKSKRAASSQMFSMPMILLGCIHWLPYRDVGIGTGFGGAEFWVPFSPAVPGVDGGPGWLGVCGVCGAADAVCCCSLAGCAAGFGPLGGPPATSSCGSLQTLTTIAISRPRKVL</sequence>
<dbReference type="Proteomes" id="UP000314294">
    <property type="component" value="Unassembled WGS sequence"/>
</dbReference>
<proteinExistence type="predicted"/>
<dbReference type="OrthoDB" id="10581015at2759"/>
<dbReference type="AlphaFoldDB" id="A0A4Z2F946"/>
<organism evidence="1 2">
    <name type="scientific">Liparis tanakae</name>
    <name type="common">Tanaka's snailfish</name>
    <dbReference type="NCBI Taxonomy" id="230148"/>
    <lineage>
        <taxon>Eukaryota</taxon>
        <taxon>Metazoa</taxon>
        <taxon>Chordata</taxon>
        <taxon>Craniata</taxon>
        <taxon>Vertebrata</taxon>
        <taxon>Euteleostomi</taxon>
        <taxon>Actinopterygii</taxon>
        <taxon>Neopterygii</taxon>
        <taxon>Teleostei</taxon>
        <taxon>Neoteleostei</taxon>
        <taxon>Acanthomorphata</taxon>
        <taxon>Eupercaria</taxon>
        <taxon>Perciformes</taxon>
        <taxon>Cottioidei</taxon>
        <taxon>Cottales</taxon>
        <taxon>Liparidae</taxon>
        <taxon>Liparis</taxon>
    </lineage>
</organism>
<gene>
    <name evidence="1" type="ORF">EYF80_052435</name>
</gene>
<accession>A0A4Z2F946</accession>
<dbReference type="EMBL" id="SRLO01001494">
    <property type="protein sequence ID" value="TNN37393.1"/>
    <property type="molecule type" value="Genomic_DNA"/>
</dbReference>
<evidence type="ECO:0000313" key="1">
    <source>
        <dbReference type="EMBL" id="TNN37393.1"/>
    </source>
</evidence>
<keyword evidence="2" id="KW-1185">Reference proteome</keyword>
<comment type="caution">
    <text evidence="1">The sequence shown here is derived from an EMBL/GenBank/DDBJ whole genome shotgun (WGS) entry which is preliminary data.</text>
</comment>
<reference evidence="1 2" key="1">
    <citation type="submission" date="2019-03" db="EMBL/GenBank/DDBJ databases">
        <title>First draft genome of Liparis tanakae, snailfish: a comprehensive survey of snailfish specific genes.</title>
        <authorList>
            <person name="Kim W."/>
            <person name="Song I."/>
            <person name="Jeong J.-H."/>
            <person name="Kim D."/>
            <person name="Kim S."/>
            <person name="Ryu S."/>
            <person name="Song J.Y."/>
            <person name="Lee S.K."/>
        </authorList>
    </citation>
    <scope>NUCLEOTIDE SEQUENCE [LARGE SCALE GENOMIC DNA]</scope>
    <source>
        <tissue evidence="1">Muscle</tissue>
    </source>
</reference>